<evidence type="ECO:0000313" key="2">
    <source>
        <dbReference type="EMBL" id="KAF4708139.1"/>
    </source>
</evidence>
<sequence>MAPPCVCRRLQRLMSPTRVMASARRGFSSSSSSSSSSGPSFTTGVMRWHHKTQDFNRYEYALVTPTDDHVGFKSRRSAPQPRFVFFPSFSLVSSREEWRTVAKHLAELGHTSAIVDWPGFALKDGFANWAMLEDVFQGTLVSTYTHYAYQVLDHFSARPRQFYLVVAGGQATVYVLRALRELEDERKRRIAHVVATSPTWLAYLRRWVGEGKPKALARRQQYIENRLPEMLATWFRLSRVYSGKGMVKRIMKRQMDPNSLTPQLIFQKRVILRRHRPYQLDTAMIVGRTDPVKDTVTFMREIMQGTRLQWEGSAGEAHKESQEMRAAEAALADTDDEDDMLLSMKVPKWSRKLEEEDKAADERWNTAASTAMMHCPPLTYLLPTIALTPADRATVDDVREAIMSAKREDLFYKEIPAGLAMHEEVPAVIADQLDTLHARGSLLCGEAESFQGGVADEADSAGGSTEEEQQPTGGVYYEDQDVSSSEEKGRTAEQKPSVLP</sequence>
<dbReference type="InterPro" id="IPR029058">
    <property type="entry name" value="AB_hydrolase_fold"/>
</dbReference>
<reference evidence="2 3" key="1">
    <citation type="submission" date="2020-04" db="EMBL/GenBank/DDBJ databases">
        <title>Perkinsus olseni comparative genomics.</title>
        <authorList>
            <person name="Bogema D.R."/>
        </authorList>
    </citation>
    <scope>NUCLEOTIDE SEQUENCE [LARGE SCALE GENOMIC DNA]</scope>
    <source>
        <strain evidence="2">ATCC PRA-205</strain>
    </source>
</reference>
<dbReference type="Proteomes" id="UP000574390">
    <property type="component" value="Unassembled WGS sequence"/>
</dbReference>
<dbReference type="EMBL" id="JABANM010029350">
    <property type="protein sequence ID" value="KAF4708139.1"/>
    <property type="molecule type" value="Genomic_DNA"/>
</dbReference>
<evidence type="ECO:0000256" key="1">
    <source>
        <dbReference type="SAM" id="MobiDB-lite"/>
    </source>
</evidence>
<feature type="region of interest" description="Disordered" evidence="1">
    <location>
        <begin position="453"/>
        <end position="500"/>
    </location>
</feature>
<evidence type="ECO:0000313" key="3">
    <source>
        <dbReference type="Proteomes" id="UP000574390"/>
    </source>
</evidence>
<gene>
    <name evidence="2" type="ORF">FOZ62_027059</name>
</gene>
<dbReference type="AlphaFoldDB" id="A0A7J6QHT0"/>
<comment type="caution">
    <text evidence="2">The sequence shown here is derived from an EMBL/GenBank/DDBJ whole genome shotgun (WGS) entry which is preliminary data.</text>
</comment>
<organism evidence="2 3">
    <name type="scientific">Perkinsus olseni</name>
    <name type="common">Perkinsus atlanticus</name>
    <dbReference type="NCBI Taxonomy" id="32597"/>
    <lineage>
        <taxon>Eukaryota</taxon>
        <taxon>Sar</taxon>
        <taxon>Alveolata</taxon>
        <taxon>Perkinsozoa</taxon>
        <taxon>Perkinsea</taxon>
        <taxon>Perkinsida</taxon>
        <taxon>Perkinsidae</taxon>
        <taxon>Perkinsus</taxon>
    </lineage>
</organism>
<accession>A0A7J6QHT0</accession>
<dbReference type="Gene3D" id="3.40.50.1820">
    <property type="entry name" value="alpha/beta hydrolase"/>
    <property type="match status" value="1"/>
</dbReference>
<protein>
    <submittedName>
        <fullName evidence="2">Uncharacterized protein</fullName>
    </submittedName>
</protein>
<proteinExistence type="predicted"/>
<name>A0A7J6QHT0_PEROL</name>
<dbReference type="SUPFAM" id="SSF53474">
    <property type="entry name" value="alpha/beta-Hydrolases"/>
    <property type="match status" value="1"/>
</dbReference>